<gene>
    <name evidence="3" type="ORF">IC230_21215</name>
</gene>
<proteinExistence type="predicted"/>
<dbReference type="InterPro" id="IPR041662">
    <property type="entry name" value="SusD-like_2"/>
</dbReference>
<feature type="signal peptide" evidence="2">
    <location>
        <begin position="1"/>
        <end position="26"/>
    </location>
</feature>
<evidence type="ECO:0000313" key="3">
    <source>
        <dbReference type="EMBL" id="MBD2755436.1"/>
    </source>
</evidence>
<dbReference type="Pfam" id="PF12771">
    <property type="entry name" value="SusD-like_2"/>
    <property type="match status" value="2"/>
</dbReference>
<feature type="chain" id="PRO_5037197357" evidence="2">
    <location>
        <begin position="27"/>
        <end position="547"/>
    </location>
</feature>
<dbReference type="EMBL" id="JACXAA010000008">
    <property type="protein sequence ID" value="MBD2755436.1"/>
    <property type="molecule type" value="Genomic_DNA"/>
</dbReference>
<name>A0A927B4F0_9BACT</name>
<dbReference type="PROSITE" id="PS51257">
    <property type="entry name" value="PROKAR_LIPOPROTEIN"/>
    <property type="match status" value="1"/>
</dbReference>
<dbReference type="RefSeq" id="WP_191041056.1">
    <property type="nucleotide sequence ID" value="NZ_JACXAA010000008.1"/>
</dbReference>
<accession>A0A927B4F0</accession>
<sequence>MNILFKKNTVILVLFLSLFFSCKDLTDLNVNPNGVQPETVNPNLIMPTVLSETAKAFVNLGFQDIAGVVQHTQKDAWFNGHNDYDWGGDQSWTSYYDLLRNNDLLYQRSVALNMDYQQGVALVMKSMIFGLITDLWGDAPYTSALKGEQGGVDFIAPKYDDQGAIYSGILSDLDKAATLLSKPKSAYSSIVEAADLYYAGDPTKWRKLANSLKLRYFMRISAKQPDIAKAGIEKIVADPTQYPIIDDASADATMAYVGNNSGDAWPSNTVFDISGSNYRRIKMSATLVKPMQATNDPRLAIWAKKVEIPLKVDATLPAGTDKIVSGVRYLSPDKVGTTQIDTDPNYVGLPPSVSQLPSGYNFNPTPGQTSVNPHVSYLNEIYMQAKGTLLKARLVSAAEVQFILAEAAQKGWAAGDAKTRYEAGVKASLTAWGLTSSYATFIAQKGVAYDGTLAQLIGQKWVASWTSATEAWFDYRRTGLPALTAGPAAKRKALPLRFYYMRDELNLNKTNSGAAVEKLETTVNSQSDGKNSAWSKPWLVQGTGKPW</sequence>
<dbReference type="Gene3D" id="1.25.40.390">
    <property type="match status" value="1"/>
</dbReference>
<comment type="caution">
    <text evidence="3">The sequence shown here is derived from an EMBL/GenBank/DDBJ whole genome shotgun (WGS) entry which is preliminary data.</text>
</comment>
<dbReference type="AlphaFoldDB" id="A0A927B4F0"/>
<dbReference type="InterPro" id="IPR011990">
    <property type="entry name" value="TPR-like_helical_dom_sf"/>
</dbReference>
<organism evidence="3 4">
    <name type="scientific">Spirosoma validum</name>
    <dbReference type="NCBI Taxonomy" id="2771355"/>
    <lineage>
        <taxon>Bacteria</taxon>
        <taxon>Pseudomonadati</taxon>
        <taxon>Bacteroidota</taxon>
        <taxon>Cytophagia</taxon>
        <taxon>Cytophagales</taxon>
        <taxon>Cytophagaceae</taxon>
        <taxon>Spirosoma</taxon>
    </lineage>
</organism>
<reference evidence="3" key="1">
    <citation type="submission" date="2020-09" db="EMBL/GenBank/DDBJ databases">
        <authorList>
            <person name="Kim M.K."/>
        </authorList>
    </citation>
    <scope>NUCLEOTIDE SEQUENCE</scope>
    <source>
        <strain evidence="3">BT704</strain>
    </source>
</reference>
<evidence type="ECO:0000256" key="2">
    <source>
        <dbReference type="SAM" id="SignalP"/>
    </source>
</evidence>
<dbReference type="Proteomes" id="UP000653797">
    <property type="component" value="Unassembled WGS sequence"/>
</dbReference>
<evidence type="ECO:0000256" key="1">
    <source>
        <dbReference type="SAM" id="MobiDB-lite"/>
    </source>
</evidence>
<protein>
    <submittedName>
        <fullName evidence="3">SusD/RagB family nutrient-binding outer membrane lipoprotein</fullName>
    </submittedName>
</protein>
<keyword evidence="3" id="KW-0449">Lipoprotein</keyword>
<evidence type="ECO:0000313" key="4">
    <source>
        <dbReference type="Proteomes" id="UP000653797"/>
    </source>
</evidence>
<dbReference type="SUPFAM" id="SSF48452">
    <property type="entry name" value="TPR-like"/>
    <property type="match status" value="1"/>
</dbReference>
<keyword evidence="4" id="KW-1185">Reference proteome</keyword>
<feature type="compositionally biased region" description="Polar residues" evidence="1">
    <location>
        <begin position="525"/>
        <end position="534"/>
    </location>
</feature>
<feature type="region of interest" description="Disordered" evidence="1">
    <location>
        <begin position="525"/>
        <end position="547"/>
    </location>
</feature>
<keyword evidence="2" id="KW-0732">Signal</keyword>